<dbReference type="InterPro" id="IPR010982">
    <property type="entry name" value="Lambda_DNA-bd_dom_sf"/>
</dbReference>
<dbReference type="GO" id="GO:0006355">
    <property type="term" value="P:regulation of DNA-templated transcription"/>
    <property type="evidence" value="ECO:0007669"/>
    <property type="project" value="InterPro"/>
</dbReference>
<dbReference type="RefSeq" id="WP_257823247.1">
    <property type="nucleotide sequence ID" value="NZ_JABXYM010000002.1"/>
</dbReference>
<gene>
    <name evidence="2" type="ORF">HXA33_20100</name>
</gene>
<dbReference type="GO" id="GO:0003677">
    <property type="term" value="F:DNA binding"/>
    <property type="evidence" value="ECO:0007669"/>
    <property type="project" value="InterPro"/>
</dbReference>
<dbReference type="InterPro" id="IPR000843">
    <property type="entry name" value="HTH_LacI"/>
</dbReference>
<dbReference type="Proteomes" id="UP001057753">
    <property type="component" value="Unassembled WGS sequence"/>
</dbReference>
<dbReference type="Pfam" id="PF00356">
    <property type="entry name" value="LacI"/>
    <property type="match status" value="1"/>
</dbReference>
<dbReference type="Gene3D" id="1.10.260.40">
    <property type="entry name" value="lambda repressor-like DNA-binding domains"/>
    <property type="match status" value="1"/>
</dbReference>
<proteinExistence type="predicted"/>
<dbReference type="AlphaFoldDB" id="A0A9Q4B5Q3"/>
<comment type="caution">
    <text evidence="2">The sequence shown here is derived from an EMBL/GenBank/DDBJ whole genome shotgun (WGS) entry which is preliminary data.</text>
</comment>
<dbReference type="SUPFAM" id="SSF47413">
    <property type="entry name" value="lambda repressor-like DNA-binding domains"/>
    <property type="match status" value="1"/>
</dbReference>
<name>A0A9Q4B5Q3_SALAG</name>
<keyword evidence="3" id="KW-1185">Reference proteome</keyword>
<feature type="domain" description="HTH lacI-type" evidence="1">
    <location>
        <begin position="2"/>
        <end position="40"/>
    </location>
</feature>
<protein>
    <submittedName>
        <fullName evidence="2">Helix-turn-helix domain-containing protein</fullName>
    </submittedName>
</protein>
<organism evidence="2 3">
    <name type="scientific">Salipaludibacillus agaradhaerens</name>
    <name type="common">Bacillus agaradhaerens</name>
    <dbReference type="NCBI Taxonomy" id="76935"/>
    <lineage>
        <taxon>Bacteria</taxon>
        <taxon>Bacillati</taxon>
        <taxon>Bacillota</taxon>
        <taxon>Bacilli</taxon>
        <taxon>Bacillales</taxon>
        <taxon>Bacillaceae</taxon>
    </lineage>
</organism>
<evidence type="ECO:0000313" key="3">
    <source>
        <dbReference type="Proteomes" id="UP001057753"/>
    </source>
</evidence>
<sequence>MAKLAGVSPTIVFKIMKNYSAISHETKEKVTRVIVETGYII</sequence>
<dbReference type="EMBL" id="JABXYM010000002">
    <property type="protein sequence ID" value="MCR6098818.1"/>
    <property type="molecule type" value="Genomic_DNA"/>
</dbReference>
<reference evidence="2" key="1">
    <citation type="submission" date="2020-06" db="EMBL/GenBank/DDBJ databases">
        <title>Insight into the genomes of haloalkaliphilic bacilli from Kenyan soda lakes.</title>
        <authorList>
            <person name="Mwirichia R."/>
            <person name="Villamizar G.C."/>
            <person name="Poehlein A."/>
            <person name="Mugweru J."/>
            <person name="Kipnyargis A."/>
            <person name="Kiplimo D."/>
            <person name="Orwa P."/>
            <person name="Daniel R."/>
        </authorList>
    </citation>
    <scope>NUCLEOTIDE SEQUENCE</scope>
    <source>
        <strain evidence="2">B1096_S55</strain>
    </source>
</reference>
<evidence type="ECO:0000259" key="1">
    <source>
        <dbReference type="Pfam" id="PF00356"/>
    </source>
</evidence>
<accession>A0A9Q4B5Q3</accession>
<evidence type="ECO:0000313" key="2">
    <source>
        <dbReference type="EMBL" id="MCR6098818.1"/>
    </source>
</evidence>